<organism evidence="1 2">
    <name type="scientific">Hymenolepis diminuta</name>
    <name type="common">Rat tapeworm</name>
    <dbReference type="NCBI Taxonomy" id="6216"/>
    <lineage>
        <taxon>Eukaryota</taxon>
        <taxon>Metazoa</taxon>
        <taxon>Spiralia</taxon>
        <taxon>Lophotrochozoa</taxon>
        <taxon>Platyhelminthes</taxon>
        <taxon>Cestoda</taxon>
        <taxon>Eucestoda</taxon>
        <taxon>Cyclophyllidea</taxon>
        <taxon>Hymenolepididae</taxon>
        <taxon>Hymenolepis</taxon>
    </lineage>
</organism>
<evidence type="ECO:0000313" key="2">
    <source>
        <dbReference type="Proteomes" id="UP000321570"/>
    </source>
</evidence>
<evidence type="ECO:0000313" key="1">
    <source>
        <dbReference type="EMBL" id="VUZ54869.1"/>
    </source>
</evidence>
<keyword evidence="2" id="KW-1185">Reference proteome</keyword>
<reference evidence="1 2" key="1">
    <citation type="submission" date="2019-07" db="EMBL/GenBank/DDBJ databases">
        <authorList>
            <person name="Jastrzebski P J."/>
            <person name="Paukszto L."/>
            <person name="Jastrzebski P J."/>
        </authorList>
    </citation>
    <scope>NUCLEOTIDE SEQUENCE [LARGE SCALE GENOMIC DNA]</scope>
    <source>
        <strain evidence="1 2">WMS-il1</strain>
    </source>
</reference>
<dbReference type="Proteomes" id="UP000321570">
    <property type="component" value="Unassembled WGS sequence"/>
</dbReference>
<accession>A0A564Z6C8</accession>
<proteinExistence type="predicted"/>
<dbReference type="AlphaFoldDB" id="A0A564Z6C8"/>
<dbReference type="EMBL" id="CABIJS010000666">
    <property type="protein sequence ID" value="VUZ54869.1"/>
    <property type="molecule type" value="Genomic_DNA"/>
</dbReference>
<protein>
    <submittedName>
        <fullName evidence="1">Uncharacterized protein</fullName>
    </submittedName>
</protein>
<name>A0A564Z6C8_HYMDI</name>
<gene>
    <name evidence="1" type="ORF">WMSIL1_LOCUS12720</name>
</gene>
<sequence>MSYFQRTRHSLVHLHAPRRRLQPAQQFTWVTIDRMAHRQKVLLELGEVACYIKRMSMIKLGWSSKPYPLPVLTEIIEIGNGYSGYHLGSFWALTTCK</sequence>